<dbReference type="InterPro" id="IPR029044">
    <property type="entry name" value="Nucleotide-diphossugar_trans"/>
</dbReference>
<dbReference type="InterPro" id="IPR011832">
    <property type="entry name" value="GlgDAde_trans"/>
</dbReference>
<keyword evidence="5" id="KW-0548">Nucleotidyltransferase</keyword>
<dbReference type="InterPro" id="IPR005835">
    <property type="entry name" value="NTP_transferase_dom"/>
</dbReference>
<gene>
    <name evidence="5" type="primary">glgD</name>
    <name evidence="5" type="ORF">MOZ60_11065</name>
</gene>
<dbReference type="GO" id="GO:0005978">
    <property type="term" value="P:glycogen biosynthetic process"/>
    <property type="evidence" value="ECO:0007669"/>
    <property type="project" value="UniProtKB-KW"/>
</dbReference>
<keyword evidence="2" id="KW-0320">Glycogen biosynthesis</keyword>
<keyword evidence="6" id="KW-1185">Reference proteome</keyword>
<protein>
    <submittedName>
        <fullName evidence="5">Glucose-1-phosphate adenylyltransferase subunit GlgD</fullName>
        <ecNumber evidence="5">2.7.7.27</ecNumber>
    </submittedName>
</protein>
<name>A0AB35U6U4_9FIRM</name>
<comment type="caution">
    <text evidence="5">The sequence shown here is derived from an EMBL/GenBank/DDBJ whole genome shotgun (WGS) entry which is preliminary data.</text>
</comment>
<keyword evidence="5" id="KW-0808">Transferase</keyword>
<comment type="similarity">
    <text evidence="1">Belongs to the bacterial/plant glucose-1-phosphate adenylyltransferase family.</text>
</comment>
<dbReference type="SUPFAM" id="SSF53448">
    <property type="entry name" value="Nucleotide-diphospho-sugar transferases"/>
    <property type="match status" value="1"/>
</dbReference>
<dbReference type="SUPFAM" id="SSF51161">
    <property type="entry name" value="Trimeric LpxA-like enzymes"/>
    <property type="match status" value="1"/>
</dbReference>
<evidence type="ECO:0000256" key="1">
    <source>
        <dbReference type="ARBA" id="ARBA00010443"/>
    </source>
</evidence>
<dbReference type="AlphaFoldDB" id="A0AB35U6U4"/>
<dbReference type="PANTHER" id="PTHR43523:SF6">
    <property type="entry name" value="GLYCOGEN BIOSYNTHESIS PROTEIN GLGD"/>
    <property type="match status" value="1"/>
</dbReference>
<sequence length="370" mass="41280">MNALGIIYFEGNSVNVEGLGDYRPVPAMAFMGRYRVIDFILSDMTNSGINNVQVYCKEKPRNLIEHLGSGQHYNINSKRGKLRVLYGEKTFSSPVYNHDVANYMLNMEYIEGDPNPYVVLAPSYFIYSLDFNEVLQAHKDSGADVTVLYTNTNDAKRAYLGCDTLAMDKEKRVIGVDTNRGAKKANTICLEAYVLSKALFIELVKKAAATSSLYWFKDILKDSLGELRVQGYSVRGFVACINSLPEYYRWMMALRDPSTASGLFKPGWPIYTQTSDSAPTKFTDDAEVKGSVVANGCVIDGTVQDSIISRNVRICHGAIVKDSIILPGAYIGEDAKLDHVVVDKYAIIHHVKALKGTDDDLVYVKRRDRI</sequence>
<dbReference type="RefSeq" id="WP_370596725.1">
    <property type="nucleotide sequence ID" value="NZ_JALBUR010000054.1"/>
</dbReference>
<evidence type="ECO:0000256" key="2">
    <source>
        <dbReference type="ARBA" id="ARBA00023056"/>
    </source>
</evidence>
<dbReference type="InterPro" id="IPR011831">
    <property type="entry name" value="ADP-Glc_PPase"/>
</dbReference>
<dbReference type="Pfam" id="PF24894">
    <property type="entry name" value="Hexapep_GlmU"/>
    <property type="match status" value="1"/>
</dbReference>
<proteinExistence type="inferred from homology"/>
<dbReference type="EMBL" id="JALBUR010000054">
    <property type="protein sequence ID" value="MDX8420619.1"/>
    <property type="molecule type" value="Genomic_DNA"/>
</dbReference>
<dbReference type="NCBIfam" id="TIGR02092">
    <property type="entry name" value="glgD"/>
    <property type="match status" value="1"/>
</dbReference>
<feature type="domain" description="Glucose-1-phosphate adenylyltransferase/Bifunctional protein GlmU-like C-terminal hexapeptide" evidence="4">
    <location>
        <begin position="285"/>
        <end position="350"/>
    </location>
</feature>
<dbReference type="Gene3D" id="2.160.10.10">
    <property type="entry name" value="Hexapeptide repeat proteins"/>
    <property type="match status" value="1"/>
</dbReference>
<dbReference type="InterPro" id="IPR056818">
    <property type="entry name" value="GlmU/GlgC-like_hexapep"/>
</dbReference>
<organism evidence="5 6">
    <name type="scientific">Grylomicrobium aquisgranensis</name>
    <dbReference type="NCBI Taxonomy" id="2926318"/>
    <lineage>
        <taxon>Bacteria</taxon>
        <taxon>Bacillati</taxon>
        <taxon>Bacillota</taxon>
        <taxon>Erysipelotrichia</taxon>
        <taxon>Erysipelotrichales</taxon>
        <taxon>Erysipelotrichaceae</taxon>
        <taxon>Grylomicrobium</taxon>
    </lineage>
</organism>
<dbReference type="Pfam" id="PF00483">
    <property type="entry name" value="NTP_transferase"/>
    <property type="match status" value="1"/>
</dbReference>
<evidence type="ECO:0000259" key="4">
    <source>
        <dbReference type="Pfam" id="PF24894"/>
    </source>
</evidence>
<dbReference type="InterPro" id="IPR011004">
    <property type="entry name" value="Trimer_LpxA-like_sf"/>
</dbReference>
<evidence type="ECO:0000313" key="6">
    <source>
        <dbReference type="Proteomes" id="UP001286174"/>
    </source>
</evidence>
<accession>A0AB35U6U4</accession>
<dbReference type="CDD" id="cd02508">
    <property type="entry name" value="ADP_Glucose_PP"/>
    <property type="match status" value="1"/>
</dbReference>
<dbReference type="PANTHER" id="PTHR43523">
    <property type="entry name" value="GLUCOSE-1-PHOSPHATE ADENYLYLTRANSFERASE-RELATED"/>
    <property type="match status" value="1"/>
</dbReference>
<reference evidence="5 6" key="1">
    <citation type="submission" date="2022-03" db="EMBL/GenBank/DDBJ databases">
        <title>Novel taxa within the pig intestine.</title>
        <authorList>
            <person name="Wylensek D."/>
            <person name="Bishof K."/>
            <person name="Afrizal A."/>
            <person name="Clavel T."/>
        </authorList>
    </citation>
    <scope>NUCLEOTIDE SEQUENCE [LARGE SCALE GENOMIC DNA]</scope>
    <source>
        <strain evidence="5 6">CLA-KB-P133</strain>
    </source>
</reference>
<dbReference type="CDD" id="cd04651">
    <property type="entry name" value="LbH_G1P_AT_C"/>
    <property type="match status" value="1"/>
</dbReference>
<feature type="domain" description="Nucleotidyl transferase" evidence="3">
    <location>
        <begin position="23"/>
        <end position="162"/>
    </location>
</feature>
<dbReference type="EC" id="2.7.7.27" evidence="5"/>
<evidence type="ECO:0000259" key="3">
    <source>
        <dbReference type="Pfam" id="PF00483"/>
    </source>
</evidence>
<dbReference type="Proteomes" id="UP001286174">
    <property type="component" value="Unassembled WGS sequence"/>
</dbReference>
<dbReference type="GO" id="GO:0008878">
    <property type="term" value="F:glucose-1-phosphate adenylyltransferase activity"/>
    <property type="evidence" value="ECO:0007669"/>
    <property type="project" value="UniProtKB-EC"/>
</dbReference>
<dbReference type="Gene3D" id="3.90.550.10">
    <property type="entry name" value="Spore Coat Polysaccharide Biosynthesis Protein SpsA, Chain A"/>
    <property type="match status" value="1"/>
</dbReference>
<evidence type="ECO:0000313" key="5">
    <source>
        <dbReference type="EMBL" id="MDX8420619.1"/>
    </source>
</evidence>